<keyword evidence="7 9" id="KW-0627">Porphyrin biosynthesis</keyword>
<evidence type="ECO:0000256" key="7">
    <source>
        <dbReference type="ARBA" id="ARBA00023244"/>
    </source>
</evidence>
<dbReference type="NCBIfam" id="TIGR00109">
    <property type="entry name" value="hemH"/>
    <property type="match status" value="1"/>
</dbReference>
<dbReference type="PANTHER" id="PTHR11108:SF1">
    <property type="entry name" value="FERROCHELATASE, MITOCHONDRIAL"/>
    <property type="match status" value="1"/>
</dbReference>
<evidence type="ECO:0000256" key="1">
    <source>
        <dbReference type="ARBA" id="ARBA00007718"/>
    </source>
</evidence>
<keyword evidence="13" id="KW-1185">Reference proteome</keyword>
<dbReference type="Gene3D" id="3.40.50.1400">
    <property type="match status" value="2"/>
</dbReference>
<dbReference type="UniPathway" id="UPA00252">
    <property type="reaction ID" value="UER00325"/>
</dbReference>
<evidence type="ECO:0000256" key="5">
    <source>
        <dbReference type="ARBA" id="ARBA00023133"/>
    </source>
</evidence>
<dbReference type="InterPro" id="IPR033659">
    <property type="entry name" value="Ferrochelatase_N"/>
</dbReference>
<dbReference type="Proteomes" id="UP000183002">
    <property type="component" value="Unassembled WGS sequence"/>
</dbReference>
<keyword evidence="5 9" id="KW-0350">Heme biosynthesis</keyword>
<dbReference type="CDD" id="cd03411">
    <property type="entry name" value="Ferrochelatase_N"/>
    <property type="match status" value="1"/>
</dbReference>
<dbReference type="GO" id="GO:0004325">
    <property type="term" value="F:ferrochelatase activity"/>
    <property type="evidence" value="ECO:0007669"/>
    <property type="project" value="UniProtKB-UniRule"/>
</dbReference>
<dbReference type="PANTHER" id="PTHR11108">
    <property type="entry name" value="FERROCHELATASE"/>
    <property type="match status" value="1"/>
</dbReference>
<dbReference type="CDD" id="cd00419">
    <property type="entry name" value="Ferrochelatase_C"/>
    <property type="match status" value="1"/>
</dbReference>
<keyword evidence="3 9" id="KW-0479">Metal-binding</keyword>
<evidence type="ECO:0000313" key="12">
    <source>
        <dbReference type="EMBL" id="SEM89589.1"/>
    </source>
</evidence>
<dbReference type="GO" id="GO:0006783">
    <property type="term" value="P:heme biosynthetic process"/>
    <property type="evidence" value="ECO:0007669"/>
    <property type="project" value="UniProtKB-UniRule"/>
</dbReference>
<evidence type="ECO:0000256" key="3">
    <source>
        <dbReference type="ARBA" id="ARBA00022723"/>
    </source>
</evidence>
<evidence type="ECO:0000256" key="10">
    <source>
        <dbReference type="RuleBase" id="RU004185"/>
    </source>
</evidence>
<reference evidence="12 13" key="1">
    <citation type="submission" date="2016-10" db="EMBL/GenBank/DDBJ databases">
        <authorList>
            <person name="de Groot N.N."/>
        </authorList>
    </citation>
    <scope>NUCLEOTIDE SEQUENCE [LARGE SCALE GENOMIC DNA]</scope>
    <source>
        <strain evidence="12 13">CGMCC 1.10836</strain>
    </source>
</reference>
<dbReference type="GO" id="GO:0046872">
    <property type="term" value="F:metal ion binding"/>
    <property type="evidence" value="ECO:0007669"/>
    <property type="project" value="UniProtKB-KW"/>
</dbReference>
<evidence type="ECO:0000256" key="11">
    <source>
        <dbReference type="SAM" id="MobiDB-lite"/>
    </source>
</evidence>
<accession>A0A1H8C3Z7</accession>
<feature type="region of interest" description="Disordered" evidence="11">
    <location>
        <begin position="1"/>
        <end position="20"/>
    </location>
</feature>
<dbReference type="Pfam" id="PF00762">
    <property type="entry name" value="Ferrochelatase"/>
    <property type="match status" value="1"/>
</dbReference>
<sequence>MLDAKYSQPDITPGHGRLAHAPADHPVVKAPKIGVLVANLGTPDGYDYWSMRRYLNQFLSDKRVVDISDWIWQPLLQLVILTRRPFASGANYKLIWNTEKNESPLLTTTRDQTTKISAALSAAYGGEVIVDFSMRYGNPSTESKVKAMVAAGCEKILFFPLYPHYAGATSATANDAFFAALMKEKRQPTARIVPEYFEHPQYIDALAASVTRAYAELDHTPDVLVTSYHGMPIRYLMEGDPYHCHCAKTTRLLREKLGWDKSAIDTSFQSVFGREEWLKPYTVEHVAELAKQGKKNIAVIAPAFSSDCIETLEEINGEIREAFEHAGGERFTYIPCLNDDDAHVAALVTIIQENLAGWVK</sequence>
<comment type="catalytic activity">
    <reaction evidence="9">
        <text>heme b + 2 H(+) = protoporphyrin IX + Fe(2+)</text>
        <dbReference type="Rhea" id="RHEA:22584"/>
        <dbReference type="ChEBI" id="CHEBI:15378"/>
        <dbReference type="ChEBI" id="CHEBI:29033"/>
        <dbReference type="ChEBI" id="CHEBI:57306"/>
        <dbReference type="ChEBI" id="CHEBI:60344"/>
        <dbReference type="EC" id="4.98.1.1"/>
    </reaction>
</comment>
<comment type="subcellular location">
    <subcellularLocation>
        <location evidence="9">Cytoplasm</location>
    </subcellularLocation>
</comment>
<dbReference type="HAMAP" id="MF_00323">
    <property type="entry name" value="Ferrochelatase"/>
    <property type="match status" value="1"/>
</dbReference>
<keyword evidence="2 9" id="KW-0963">Cytoplasm</keyword>
<dbReference type="InterPro" id="IPR001015">
    <property type="entry name" value="Ferrochelatase"/>
</dbReference>
<dbReference type="GO" id="GO:0005737">
    <property type="term" value="C:cytoplasm"/>
    <property type="evidence" value="ECO:0007669"/>
    <property type="project" value="UniProtKB-SubCell"/>
</dbReference>
<comment type="catalytic activity">
    <reaction evidence="8">
        <text>Fe-coproporphyrin III + 2 H(+) = coproporphyrin III + Fe(2+)</text>
        <dbReference type="Rhea" id="RHEA:49572"/>
        <dbReference type="ChEBI" id="CHEBI:15378"/>
        <dbReference type="ChEBI" id="CHEBI:29033"/>
        <dbReference type="ChEBI" id="CHEBI:68438"/>
        <dbReference type="ChEBI" id="CHEBI:131725"/>
        <dbReference type="EC" id="4.99.1.9"/>
    </reaction>
    <physiologicalReaction direction="right-to-left" evidence="8">
        <dbReference type="Rhea" id="RHEA:49574"/>
    </physiologicalReaction>
</comment>
<dbReference type="AlphaFoldDB" id="A0A1H8C3Z7"/>
<dbReference type="SUPFAM" id="SSF53800">
    <property type="entry name" value="Chelatase"/>
    <property type="match status" value="1"/>
</dbReference>
<feature type="binding site" evidence="9">
    <location>
        <position position="310"/>
    </location>
    <ligand>
        <name>Fe(2+)</name>
        <dbReference type="ChEBI" id="CHEBI:29033"/>
    </ligand>
</feature>
<organism evidence="12 13">
    <name type="scientific">Pseudorhodobacter antarcticus</name>
    <dbReference type="NCBI Taxonomy" id="1077947"/>
    <lineage>
        <taxon>Bacteria</taxon>
        <taxon>Pseudomonadati</taxon>
        <taxon>Pseudomonadota</taxon>
        <taxon>Alphaproteobacteria</taxon>
        <taxon>Rhodobacterales</taxon>
        <taxon>Paracoccaceae</taxon>
        <taxon>Pseudorhodobacter</taxon>
    </lineage>
</organism>
<keyword evidence="6 9" id="KW-0456">Lyase</keyword>
<evidence type="ECO:0000256" key="4">
    <source>
        <dbReference type="ARBA" id="ARBA00023004"/>
    </source>
</evidence>
<evidence type="ECO:0000256" key="6">
    <source>
        <dbReference type="ARBA" id="ARBA00023239"/>
    </source>
</evidence>
<dbReference type="STRING" id="1077947.SAMN05216227_100446"/>
<dbReference type="FunFam" id="3.40.50.1400:FF:000002">
    <property type="entry name" value="Ferrochelatase"/>
    <property type="match status" value="1"/>
</dbReference>
<feature type="binding site" evidence="9">
    <location>
        <position position="229"/>
    </location>
    <ligand>
        <name>Fe(2+)</name>
        <dbReference type="ChEBI" id="CHEBI:29033"/>
    </ligand>
</feature>
<dbReference type="EC" id="4.98.1.1" evidence="9"/>
<dbReference type="InterPro" id="IPR033644">
    <property type="entry name" value="Ferrochelatase_C"/>
</dbReference>
<keyword evidence="4 9" id="KW-0408">Iron</keyword>
<comment type="similarity">
    <text evidence="1 9 10">Belongs to the ferrochelatase family.</text>
</comment>
<evidence type="ECO:0000256" key="9">
    <source>
        <dbReference type="HAMAP-Rule" id="MF_00323"/>
    </source>
</evidence>
<evidence type="ECO:0000256" key="8">
    <source>
        <dbReference type="ARBA" id="ARBA00024536"/>
    </source>
</evidence>
<evidence type="ECO:0000313" key="13">
    <source>
        <dbReference type="Proteomes" id="UP000183002"/>
    </source>
</evidence>
<comment type="function">
    <text evidence="9">Catalyzes the ferrous insertion into protoporphyrin IX.</text>
</comment>
<comment type="pathway">
    <text evidence="9">Porphyrin-containing compound metabolism; protoheme biosynthesis; protoheme from protoporphyrin-IX: step 1/1.</text>
</comment>
<dbReference type="EMBL" id="FOCO01000004">
    <property type="protein sequence ID" value="SEM89589.1"/>
    <property type="molecule type" value="Genomic_DNA"/>
</dbReference>
<evidence type="ECO:0000256" key="2">
    <source>
        <dbReference type="ARBA" id="ARBA00022490"/>
    </source>
</evidence>
<proteinExistence type="inferred from homology"/>
<protein>
    <recommendedName>
        <fullName evidence="9">Ferrochelatase</fullName>
        <ecNumber evidence="9">4.98.1.1</ecNumber>
    </recommendedName>
    <alternativeName>
        <fullName evidence="9">Heme synthase</fullName>
    </alternativeName>
    <alternativeName>
        <fullName evidence="9">Protoheme ferro-lyase</fullName>
    </alternativeName>
</protein>
<name>A0A1H8C3Z7_9RHOB</name>
<gene>
    <name evidence="9" type="primary">hemH</name>
    <name evidence="12" type="ORF">SAMN05216227_100446</name>
</gene>